<keyword evidence="5" id="KW-0175">Coiled coil</keyword>
<evidence type="ECO:0000256" key="1">
    <source>
        <dbReference type="ARBA" id="ARBA00000085"/>
    </source>
</evidence>
<feature type="region of interest" description="Disordered" evidence="6">
    <location>
        <begin position="422"/>
        <end position="451"/>
    </location>
</feature>
<protein>
    <recommendedName>
        <fullName evidence="2">histidine kinase</fullName>
        <ecNumber evidence="2">2.7.13.3</ecNumber>
    </recommendedName>
</protein>
<dbReference type="InterPro" id="IPR001789">
    <property type="entry name" value="Sig_transdc_resp-reg_receiver"/>
</dbReference>
<dbReference type="Pfam" id="PF02518">
    <property type="entry name" value="HATPase_c"/>
    <property type="match status" value="1"/>
</dbReference>
<dbReference type="InterPro" id="IPR001610">
    <property type="entry name" value="PAC"/>
</dbReference>
<dbReference type="InterPro" id="IPR003661">
    <property type="entry name" value="HisK_dim/P_dom"/>
</dbReference>
<keyword evidence="7" id="KW-0472">Membrane</keyword>
<dbReference type="EC" id="2.7.13.3" evidence="2"/>
<feature type="domain" description="PAS" evidence="10">
    <location>
        <begin position="358"/>
        <end position="400"/>
    </location>
</feature>
<feature type="transmembrane region" description="Helical" evidence="7">
    <location>
        <begin position="12"/>
        <end position="36"/>
    </location>
</feature>
<evidence type="ECO:0000256" key="4">
    <source>
        <dbReference type="PROSITE-ProRule" id="PRU00169"/>
    </source>
</evidence>
<feature type="domain" description="Histidine kinase" evidence="8">
    <location>
        <begin position="652"/>
        <end position="875"/>
    </location>
</feature>
<dbReference type="Proteomes" id="UP000276223">
    <property type="component" value="Unassembled WGS sequence"/>
</dbReference>
<comment type="caution">
    <text evidence="12">The sequence shown here is derived from an EMBL/GenBank/DDBJ whole genome shotgun (WGS) entry which is preliminary data.</text>
</comment>
<feature type="transmembrane region" description="Helical" evidence="7">
    <location>
        <begin position="264"/>
        <end position="290"/>
    </location>
</feature>
<evidence type="ECO:0000313" key="13">
    <source>
        <dbReference type="Proteomes" id="UP000276223"/>
    </source>
</evidence>
<dbReference type="SUPFAM" id="SSF52172">
    <property type="entry name" value="CheY-like"/>
    <property type="match status" value="1"/>
</dbReference>
<evidence type="ECO:0000256" key="6">
    <source>
        <dbReference type="SAM" id="MobiDB-lite"/>
    </source>
</evidence>
<dbReference type="SMART" id="SM00388">
    <property type="entry name" value="HisKA"/>
    <property type="match status" value="1"/>
</dbReference>
<feature type="compositionally biased region" description="Polar residues" evidence="6">
    <location>
        <begin position="422"/>
        <end position="435"/>
    </location>
</feature>
<dbReference type="PANTHER" id="PTHR43065:SF42">
    <property type="entry name" value="TWO-COMPONENT SENSOR PPRA"/>
    <property type="match status" value="1"/>
</dbReference>
<keyword evidence="13" id="KW-1185">Reference proteome</keyword>
<dbReference type="InterPro" id="IPR004358">
    <property type="entry name" value="Sig_transdc_His_kin-like_C"/>
</dbReference>
<dbReference type="InterPro" id="IPR011006">
    <property type="entry name" value="CheY-like_superfamily"/>
</dbReference>
<evidence type="ECO:0000313" key="12">
    <source>
        <dbReference type="EMBL" id="ROR01695.1"/>
    </source>
</evidence>
<dbReference type="Gene3D" id="1.10.287.130">
    <property type="match status" value="1"/>
</dbReference>
<accession>A0A3N1VFP3</accession>
<dbReference type="Pfam" id="PF00072">
    <property type="entry name" value="Response_reg"/>
    <property type="match status" value="1"/>
</dbReference>
<gene>
    <name evidence="12" type="ORF">EDC27_0877</name>
</gene>
<dbReference type="OrthoDB" id="45683at2"/>
<dbReference type="Pfam" id="PF13426">
    <property type="entry name" value="PAS_9"/>
    <property type="match status" value="1"/>
</dbReference>
<dbReference type="SUPFAM" id="SSF47384">
    <property type="entry name" value="Homodimeric domain of signal transducing histidine kinase"/>
    <property type="match status" value="1"/>
</dbReference>
<dbReference type="CDD" id="cd00130">
    <property type="entry name" value="PAS"/>
    <property type="match status" value="2"/>
</dbReference>
<dbReference type="SMART" id="SM00387">
    <property type="entry name" value="HATPase_c"/>
    <property type="match status" value="1"/>
</dbReference>
<dbReference type="PROSITE" id="PS50109">
    <property type="entry name" value="HIS_KIN"/>
    <property type="match status" value="1"/>
</dbReference>
<evidence type="ECO:0000259" key="9">
    <source>
        <dbReference type="PROSITE" id="PS50110"/>
    </source>
</evidence>
<dbReference type="InterPro" id="IPR035965">
    <property type="entry name" value="PAS-like_dom_sf"/>
</dbReference>
<reference evidence="12 13" key="1">
    <citation type="submission" date="2018-11" db="EMBL/GenBank/DDBJ databases">
        <title>Genomic Encyclopedia of Type Strains, Phase IV (KMG-IV): sequencing the most valuable type-strain genomes for metagenomic binning, comparative biology and taxonomic classification.</title>
        <authorList>
            <person name="Goeker M."/>
        </authorList>
    </citation>
    <scope>NUCLEOTIDE SEQUENCE [LARGE SCALE GENOMIC DNA]</scope>
    <source>
        <strain evidence="12 13">DSM 22027</strain>
    </source>
</reference>
<evidence type="ECO:0000256" key="3">
    <source>
        <dbReference type="ARBA" id="ARBA00022553"/>
    </source>
</evidence>
<comment type="catalytic activity">
    <reaction evidence="1">
        <text>ATP + protein L-histidine = ADP + protein N-phospho-L-histidine.</text>
        <dbReference type="EC" id="2.7.13.3"/>
    </reaction>
</comment>
<feature type="domain" description="Response regulatory" evidence="9">
    <location>
        <begin position="894"/>
        <end position="1011"/>
    </location>
</feature>
<dbReference type="PRINTS" id="PR00344">
    <property type="entry name" value="BCTRLSENSOR"/>
</dbReference>
<dbReference type="InterPro" id="IPR000014">
    <property type="entry name" value="PAS"/>
</dbReference>
<dbReference type="SMART" id="SM00086">
    <property type="entry name" value="PAC"/>
    <property type="match status" value="2"/>
</dbReference>
<dbReference type="PROSITE" id="PS50110">
    <property type="entry name" value="RESPONSE_REGULATORY"/>
    <property type="match status" value="1"/>
</dbReference>
<evidence type="ECO:0000256" key="2">
    <source>
        <dbReference type="ARBA" id="ARBA00012438"/>
    </source>
</evidence>
<dbReference type="InterPro" id="IPR005467">
    <property type="entry name" value="His_kinase_dom"/>
</dbReference>
<feature type="modified residue" description="4-aspartylphosphate" evidence="4">
    <location>
        <position position="946"/>
    </location>
</feature>
<feature type="coiled-coil region" evidence="5">
    <location>
        <begin position="341"/>
        <end position="368"/>
    </location>
</feature>
<feature type="domain" description="PAC" evidence="11">
    <location>
        <begin position="585"/>
        <end position="639"/>
    </location>
</feature>
<sequence>MARTSVPRYSRFVLLSLLAFETVSMALLLGWIYLILTRSYTQEFQRSLDMETAQIQLSLQERLNFAMDRLRSCAMNNALRVSLMLGLSQQIDEHLRQHYTPKGSGIHIFVQDAETGRVYGMPQDGDMVSLQLSEEHVSSFFAFGPKIFPFFLSNHCLFVATWPIQRKNELLGTALLIYNIQGDSRFGSLYRPGTAPVLGFWKGFNFVDVLTGNEISGRFIQRDKIGPLSLLKLSTKPSYTTLPLRKTEFGLHAAFSLEPLSQRFFTLLQTFGLLFLVVLGATCLVGFLIYRRMHDPLQSLLHHTEQLASNPSPHFIEEEKIPFWEFRTFAASFNTMLRSFLELQRRFAERAEEKLKASEERYQELVETLPIGIVTLDAGGRFLFANPAALFIMGYEPQELKTLTLQQVMAFKRSVSDSMEATWNSRAGRQSSSPLMTPGHNETSEPPLKDMSGPFPGCLSETDAAEGPLEADLRRPDGRTVRVETYFRATRVGPEDVLLLTFFDVTQRKTAEESRRRFMTAIEQVPEPIIITDKDRRVVYANPAFETVFGYDPKAVIGQDMRSLVGTSQSQWAYAQVEQALRHGQTWKGLLVNRTASGAEIETRTSITPIKDEDGELKYIVYVKRDVTEEQQLERRLRQTQKLQAIGTLAGGIAHDFNNILMIILGNAQMAMRLAQNEKVHRPLERILQASQRASDMVRQILTFSRSEDRPFQSVRLKSVVQEALQLLRGSLPATIRMETHLDVTDDLVFGDATQLHQVIMNLGTNAAYAMRDAHGLLSVSLREEDLSEPRLAQALGVAPGMYLCLSVTDTGPGIPPDLLDRIFEPFFTTKPLGEGTGLGLSVVHGIVRTHKGGIDVHSEPGKGTTFRVYLPKGAAARTDPVMDKNRIRVASKRILVVDDEEMVREVLTDLLTAEAHHVTAAASAQDAIELLASPETPPFDLILVDQTMPHMTGLEFLAKIREYGNQVPAVLCSGNPQDVSPEIKRSLSIHGVLTKPFSVDMLHAVLAQLFGSESHSL</sequence>
<dbReference type="RefSeq" id="WP_123289401.1">
    <property type="nucleotide sequence ID" value="NZ_RJVA01000010.1"/>
</dbReference>
<keyword evidence="7" id="KW-1133">Transmembrane helix</keyword>
<evidence type="ECO:0000259" key="11">
    <source>
        <dbReference type="PROSITE" id="PS50113"/>
    </source>
</evidence>
<dbReference type="InterPro" id="IPR000700">
    <property type="entry name" value="PAS-assoc_C"/>
</dbReference>
<dbReference type="AlphaFoldDB" id="A0A3N1VFP3"/>
<dbReference type="CDD" id="cd17546">
    <property type="entry name" value="REC_hyHK_CKI1_RcsC-like"/>
    <property type="match status" value="1"/>
</dbReference>
<dbReference type="InterPro" id="IPR036890">
    <property type="entry name" value="HATPase_C_sf"/>
</dbReference>
<dbReference type="PANTHER" id="PTHR43065">
    <property type="entry name" value="SENSOR HISTIDINE KINASE"/>
    <property type="match status" value="1"/>
</dbReference>
<proteinExistence type="predicted"/>
<name>A0A3N1VFP3_9BACT</name>
<dbReference type="Gene3D" id="3.30.565.10">
    <property type="entry name" value="Histidine kinase-like ATPase, C-terminal domain"/>
    <property type="match status" value="1"/>
</dbReference>
<dbReference type="GO" id="GO:0000155">
    <property type="term" value="F:phosphorelay sensor kinase activity"/>
    <property type="evidence" value="ECO:0007669"/>
    <property type="project" value="InterPro"/>
</dbReference>
<evidence type="ECO:0000259" key="10">
    <source>
        <dbReference type="PROSITE" id="PS50112"/>
    </source>
</evidence>
<organism evidence="12 13">
    <name type="scientific">Desulfosoma caldarium</name>
    <dbReference type="NCBI Taxonomy" id="610254"/>
    <lineage>
        <taxon>Bacteria</taxon>
        <taxon>Pseudomonadati</taxon>
        <taxon>Thermodesulfobacteriota</taxon>
        <taxon>Syntrophobacteria</taxon>
        <taxon>Syntrophobacterales</taxon>
        <taxon>Syntrophobacteraceae</taxon>
        <taxon>Desulfosoma</taxon>
    </lineage>
</organism>
<dbReference type="Pfam" id="PF00512">
    <property type="entry name" value="HisKA"/>
    <property type="match status" value="1"/>
</dbReference>
<dbReference type="Gene3D" id="3.30.450.20">
    <property type="entry name" value="PAS domain"/>
    <property type="match status" value="2"/>
</dbReference>
<dbReference type="PROSITE" id="PS50112">
    <property type="entry name" value="PAS"/>
    <property type="match status" value="2"/>
</dbReference>
<dbReference type="InterPro" id="IPR036097">
    <property type="entry name" value="HisK_dim/P_sf"/>
</dbReference>
<evidence type="ECO:0000259" key="8">
    <source>
        <dbReference type="PROSITE" id="PS50109"/>
    </source>
</evidence>
<dbReference type="InterPro" id="IPR003594">
    <property type="entry name" value="HATPase_dom"/>
</dbReference>
<dbReference type="Pfam" id="PF13188">
    <property type="entry name" value="PAS_8"/>
    <property type="match status" value="1"/>
</dbReference>
<dbReference type="EMBL" id="RJVA01000010">
    <property type="protein sequence ID" value="ROR01695.1"/>
    <property type="molecule type" value="Genomic_DNA"/>
</dbReference>
<dbReference type="SUPFAM" id="SSF55785">
    <property type="entry name" value="PYP-like sensor domain (PAS domain)"/>
    <property type="match status" value="2"/>
</dbReference>
<dbReference type="NCBIfam" id="TIGR00229">
    <property type="entry name" value="sensory_box"/>
    <property type="match status" value="2"/>
</dbReference>
<dbReference type="Gene3D" id="3.40.50.2300">
    <property type="match status" value="1"/>
</dbReference>
<dbReference type="SUPFAM" id="SSF55874">
    <property type="entry name" value="ATPase domain of HSP90 chaperone/DNA topoisomerase II/histidine kinase"/>
    <property type="match status" value="1"/>
</dbReference>
<keyword evidence="3 4" id="KW-0597">Phosphoprotein</keyword>
<dbReference type="SMART" id="SM00448">
    <property type="entry name" value="REC"/>
    <property type="match status" value="1"/>
</dbReference>
<evidence type="ECO:0000256" key="5">
    <source>
        <dbReference type="SAM" id="Coils"/>
    </source>
</evidence>
<dbReference type="SMART" id="SM00091">
    <property type="entry name" value="PAS"/>
    <property type="match status" value="2"/>
</dbReference>
<feature type="domain" description="PAS" evidence="10">
    <location>
        <begin position="514"/>
        <end position="584"/>
    </location>
</feature>
<dbReference type="CDD" id="cd00082">
    <property type="entry name" value="HisKA"/>
    <property type="match status" value="1"/>
</dbReference>
<evidence type="ECO:0000256" key="7">
    <source>
        <dbReference type="SAM" id="Phobius"/>
    </source>
</evidence>
<keyword evidence="7" id="KW-0812">Transmembrane</keyword>
<dbReference type="PROSITE" id="PS50113">
    <property type="entry name" value="PAC"/>
    <property type="match status" value="1"/>
</dbReference>